<evidence type="ECO:0000256" key="3">
    <source>
        <dbReference type="ARBA" id="ARBA00022692"/>
    </source>
</evidence>
<dbReference type="EMBL" id="SMOL01000781">
    <property type="protein sequence ID" value="KAB2596735.1"/>
    <property type="molecule type" value="Genomic_DNA"/>
</dbReference>
<keyword evidence="3 13" id="KW-0812">Transmembrane</keyword>
<protein>
    <submittedName>
        <fullName evidence="15">Translocation protein SEC63-like protein</fullName>
    </submittedName>
</protein>
<dbReference type="InterPro" id="IPR035892">
    <property type="entry name" value="C2_domain_sf"/>
</dbReference>
<dbReference type="FunFam" id="1.10.287.110:FF:000038">
    <property type="entry name" value="DnaJ protein ERDJ2A"/>
    <property type="match status" value="1"/>
</dbReference>
<evidence type="ECO:0000256" key="2">
    <source>
        <dbReference type="ARBA" id="ARBA00022448"/>
    </source>
</evidence>
<dbReference type="Gene3D" id="1.10.150.20">
    <property type="entry name" value="5' to 3' exonuclease, C-terminal subdomain"/>
    <property type="match status" value="1"/>
</dbReference>
<evidence type="ECO:0000256" key="9">
    <source>
        <dbReference type="ARBA" id="ARBA00023186"/>
    </source>
</evidence>
<feature type="transmembrane region" description="Helical" evidence="13">
    <location>
        <begin position="66"/>
        <end position="88"/>
    </location>
</feature>
<gene>
    <name evidence="15" type="ORF">D8674_032185</name>
</gene>
<dbReference type="SUPFAM" id="SSF46565">
    <property type="entry name" value="Chaperone J-domain"/>
    <property type="match status" value="1"/>
</dbReference>
<keyword evidence="9" id="KW-0143">Chaperone</keyword>
<dbReference type="SMART" id="SM00271">
    <property type="entry name" value="DnaJ"/>
    <property type="match status" value="1"/>
</dbReference>
<reference evidence="16" key="2">
    <citation type="submission" date="2019-10" db="EMBL/GenBank/DDBJ databases">
        <title>A de novo genome assembly of a pear dwarfing rootstock.</title>
        <authorList>
            <person name="Wang F."/>
            <person name="Wang J."/>
            <person name="Li S."/>
            <person name="Zhang Y."/>
            <person name="Fang M."/>
            <person name="Ma L."/>
            <person name="Zhao Y."/>
            <person name="Jiang S."/>
        </authorList>
    </citation>
    <scope>NUCLEOTIDE SEQUENCE [LARGE SCALE GENOMIC DNA]</scope>
</reference>
<dbReference type="GO" id="GO:0003723">
    <property type="term" value="F:RNA binding"/>
    <property type="evidence" value="ECO:0007669"/>
    <property type="project" value="TreeGrafter"/>
</dbReference>
<keyword evidence="7 13" id="KW-0472">Membrane</keyword>
<evidence type="ECO:0000256" key="12">
    <source>
        <dbReference type="SAM" id="MobiDB-lite"/>
    </source>
</evidence>
<dbReference type="GO" id="GO:0006614">
    <property type="term" value="P:SRP-dependent cotranslational protein targeting to membrane"/>
    <property type="evidence" value="ECO:0007669"/>
    <property type="project" value="TreeGrafter"/>
</dbReference>
<evidence type="ECO:0000256" key="4">
    <source>
        <dbReference type="ARBA" id="ARBA00022824"/>
    </source>
</evidence>
<dbReference type="OrthoDB" id="1734229at2759"/>
<reference evidence="15 16" key="1">
    <citation type="submission" date="2019-09" db="EMBL/GenBank/DDBJ databases">
        <authorList>
            <person name="Ou C."/>
        </authorList>
    </citation>
    <scope>NUCLEOTIDE SEQUENCE [LARGE SCALE GENOMIC DNA]</scope>
    <source>
        <strain evidence="15">S2</strain>
        <tissue evidence="15">Leaf</tissue>
    </source>
</reference>
<dbReference type="Proteomes" id="UP000327157">
    <property type="component" value="Chromosome 7"/>
</dbReference>
<dbReference type="InterPro" id="IPR004179">
    <property type="entry name" value="Sec63-dom"/>
</dbReference>
<dbReference type="FunFam" id="1.10.3380.10:FF:000007">
    <property type="entry name" value="DnaJ protein ERDJ2A"/>
    <property type="match status" value="1"/>
</dbReference>
<evidence type="ECO:0000259" key="14">
    <source>
        <dbReference type="PROSITE" id="PS50076"/>
    </source>
</evidence>
<evidence type="ECO:0000256" key="1">
    <source>
        <dbReference type="ARBA" id="ARBA00004477"/>
    </source>
</evidence>
<evidence type="ECO:0000256" key="10">
    <source>
        <dbReference type="ARBA" id="ARBA00056231"/>
    </source>
</evidence>
<evidence type="ECO:0000256" key="13">
    <source>
        <dbReference type="SAM" id="Phobius"/>
    </source>
</evidence>
<evidence type="ECO:0000313" key="16">
    <source>
        <dbReference type="Proteomes" id="UP000327157"/>
    </source>
</evidence>
<comment type="caution">
    <text evidence="15">The sequence shown here is derived from an EMBL/GenBank/DDBJ whole genome shotgun (WGS) entry which is preliminary data.</text>
</comment>
<keyword evidence="6 13" id="KW-1133">Transmembrane helix</keyword>
<dbReference type="SMART" id="SM00973">
    <property type="entry name" value="Sec63"/>
    <property type="match status" value="1"/>
</dbReference>
<dbReference type="GO" id="GO:0008320">
    <property type="term" value="F:protein transmembrane transporter activity"/>
    <property type="evidence" value="ECO:0007669"/>
    <property type="project" value="TreeGrafter"/>
</dbReference>
<reference evidence="15 16" key="3">
    <citation type="submission" date="2019-11" db="EMBL/GenBank/DDBJ databases">
        <title>A de novo genome assembly of a pear dwarfing rootstock.</title>
        <authorList>
            <person name="Wang F."/>
            <person name="Wang J."/>
            <person name="Li S."/>
            <person name="Zhang Y."/>
            <person name="Fang M."/>
            <person name="Ma L."/>
            <person name="Zhao Y."/>
            <person name="Jiang S."/>
        </authorList>
    </citation>
    <scope>NUCLEOTIDE SEQUENCE [LARGE SCALE GENOMIC DNA]</scope>
    <source>
        <strain evidence="15">S2</strain>
        <tissue evidence="15">Leaf</tissue>
    </source>
</reference>
<comment type="function">
    <text evidence="10">Required for integral membrane and secreted preprotein translocation across the endoplasmic reticulum membrane.</text>
</comment>
<dbReference type="GO" id="GO:0006620">
    <property type="term" value="P:post-translational protein targeting to endoplasmic reticulum membrane"/>
    <property type="evidence" value="ECO:0007669"/>
    <property type="project" value="TreeGrafter"/>
</dbReference>
<feature type="transmembrane region" description="Helical" evidence="13">
    <location>
        <begin position="192"/>
        <end position="213"/>
    </location>
</feature>
<dbReference type="SUPFAM" id="SSF81296">
    <property type="entry name" value="E set domains"/>
    <property type="match status" value="1"/>
</dbReference>
<dbReference type="Pfam" id="PF02889">
    <property type="entry name" value="Sec63"/>
    <property type="match status" value="1"/>
</dbReference>
<feature type="transmembrane region" description="Helical" evidence="13">
    <location>
        <begin position="12"/>
        <end position="32"/>
    </location>
</feature>
<dbReference type="CDD" id="cd06257">
    <property type="entry name" value="DnaJ"/>
    <property type="match status" value="1"/>
</dbReference>
<evidence type="ECO:0000256" key="5">
    <source>
        <dbReference type="ARBA" id="ARBA00022927"/>
    </source>
</evidence>
<organism evidence="15 16">
    <name type="scientific">Pyrus ussuriensis x Pyrus communis</name>
    <dbReference type="NCBI Taxonomy" id="2448454"/>
    <lineage>
        <taxon>Eukaryota</taxon>
        <taxon>Viridiplantae</taxon>
        <taxon>Streptophyta</taxon>
        <taxon>Embryophyta</taxon>
        <taxon>Tracheophyta</taxon>
        <taxon>Spermatophyta</taxon>
        <taxon>Magnoliopsida</taxon>
        <taxon>eudicotyledons</taxon>
        <taxon>Gunneridae</taxon>
        <taxon>Pentapetalae</taxon>
        <taxon>rosids</taxon>
        <taxon>fabids</taxon>
        <taxon>Rosales</taxon>
        <taxon>Rosaceae</taxon>
        <taxon>Amygdaloideae</taxon>
        <taxon>Maleae</taxon>
        <taxon>Pyrus</taxon>
    </lineage>
</organism>
<keyword evidence="2" id="KW-0813">Transport</keyword>
<evidence type="ECO:0000256" key="11">
    <source>
        <dbReference type="ARBA" id="ARBA00064009"/>
    </source>
</evidence>
<evidence type="ECO:0000256" key="7">
    <source>
        <dbReference type="ARBA" id="ARBA00023136"/>
    </source>
</evidence>
<dbReference type="Gene3D" id="2.60.40.150">
    <property type="entry name" value="C2 domain"/>
    <property type="match status" value="1"/>
</dbReference>
<dbReference type="AlphaFoldDB" id="A0A5N5F197"/>
<sequence length="686" mass="76675">MAASEETSALFPIFILTIMALPLVPYTITKLCRAASKKTKSIHCQCSECSRSGKYRKSIFKRISNLSTWSNLTLILLWVIMIVLVYYIKNMSREIQVFEPFNILGLEPGASDSEIKKAYRRLSIQYHPDKNPDPEAHNYFVEFISKAYQALTDPVSRENFEKYGHPDGRQGFQMGIALPQFLLDIDGASGGILLLWIVGICILLPLVIAVVYLSRSAKYTGNYVMHHTLSTYYYLMKPSLAPSKVMDVFIKAAEYTEIPVRRTDNEPLQKLFMLVRSELNLDLKNIKQEQAKFWKQHPALVKTELLIQAQLTRESASLSPSLQGDFRHVLELAPRLLEELMKMAVMPRNAQGQGWLRPAIGVVELSQCIIQAVPLSARKPIGGSSEGIAPFLQLPHFGEAVIKKIARKKLRVLQDLQDMSVEDRAELLSQTAGFSSAEVQDVEMVLQTMPSISIEVKCETEGEDGIQEGDVVTVNAWVTLKRPNGLIGALPHAPFFPFHKEENFWFLLADSVSNNVWFWQKVNFMDEAAAITAASKAIEDAMEGSEVTMKKTSAAIREAVEKVKSGSRPITGKLPAPAEGNYNLTCYCLCDSWIGCDRKTNLKMKILKRTRAGTRGGFVAEEGPITEDGIEEEEENEDEDYDDDYESEYSEDEADEQHDTKKKGPATNGAVDKQGSGSEGSGSEED</sequence>
<feature type="region of interest" description="Disordered" evidence="12">
    <location>
        <begin position="618"/>
        <end position="686"/>
    </location>
</feature>
<comment type="subcellular location">
    <subcellularLocation>
        <location evidence="1">Endoplasmic reticulum membrane</location>
        <topology evidence="1">Multi-pass membrane protein</topology>
    </subcellularLocation>
</comment>
<dbReference type="Gene3D" id="1.10.3380.10">
    <property type="entry name" value="Sec63 N-terminal domain-like domain"/>
    <property type="match status" value="1"/>
</dbReference>
<evidence type="ECO:0000256" key="6">
    <source>
        <dbReference type="ARBA" id="ARBA00022989"/>
    </source>
</evidence>
<proteinExistence type="predicted"/>
<dbReference type="PROSITE" id="PS50076">
    <property type="entry name" value="DNAJ_2"/>
    <property type="match status" value="1"/>
</dbReference>
<keyword evidence="16" id="KW-1185">Reference proteome</keyword>
<comment type="subunit">
    <text evidence="11">Interacts with OEP61/TPR7.</text>
</comment>
<dbReference type="SUPFAM" id="SSF158702">
    <property type="entry name" value="Sec63 N-terminal domain-like"/>
    <property type="match status" value="1"/>
</dbReference>
<evidence type="ECO:0000256" key="8">
    <source>
        <dbReference type="ARBA" id="ARBA00023180"/>
    </source>
</evidence>
<dbReference type="Gene3D" id="1.10.287.110">
    <property type="entry name" value="DnaJ domain"/>
    <property type="match status" value="1"/>
</dbReference>
<feature type="domain" description="J" evidence="14">
    <location>
        <begin position="99"/>
        <end position="164"/>
    </location>
</feature>
<dbReference type="Pfam" id="PF00226">
    <property type="entry name" value="DnaJ"/>
    <property type="match status" value="1"/>
</dbReference>
<dbReference type="InterPro" id="IPR001623">
    <property type="entry name" value="DnaJ_domain"/>
</dbReference>
<dbReference type="GO" id="GO:0031207">
    <property type="term" value="C:Sec62/Sec63 complex"/>
    <property type="evidence" value="ECO:0007669"/>
    <property type="project" value="TreeGrafter"/>
</dbReference>
<evidence type="ECO:0000313" key="15">
    <source>
        <dbReference type="EMBL" id="KAB2596735.1"/>
    </source>
</evidence>
<name>A0A5N5F197_9ROSA</name>
<dbReference type="InterPro" id="IPR036869">
    <property type="entry name" value="J_dom_sf"/>
</dbReference>
<dbReference type="PANTHER" id="PTHR24075">
    <property type="entry name" value="SEC63 DOMAIN-CONTAINING"/>
    <property type="match status" value="1"/>
</dbReference>
<keyword evidence="4" id="KW-0256">Endoplasmic reticulum</keyword>
<keyword evidence="5" id="KW-0653">Protein transport</keyword>
<keyword evidence="8" id="KW-0325">Glycoprotein</keyword>
<feature type="compositionally biased region" description="Acidic residues" evidence="12">
    <location>
        <begin position="624"/>
        <end position="656"/>
    </location>
</feature>
<dbReference type="InterPro" id="IPR014756">
    <property type="entry name" value="Ig_E-set"/>
</dbReference>
<dbReference type="PANTHER" id="PTHR24075:SF0">
    <property type="entry name" value="TRANSLOCATION PROTEIN SEC63 HOMOLOG"/>
    <property type="match status" value="1"/>
</dbReference>
<dbReference type="PRINTS" id="PR00625">
    <property type="entry name" value="JDOMAIN"/>
</dbReference>
<accession>A0A5N5F197</accession>